<proteinExistence type="predicted"/>
<dbReference type="AlphaFoldDB" id="A0A1T4M8Y3"/>
<reference evidence="1 2" key="1">
    <citation type="submission" date="2017-02" db="EMBL/GenBank/DDBJ databases">
        <authorList>
            <person name="Peterson S.W."/>
        </authorList>
    </citation>
    <scope>NUCLEOTIDE SEQUENCE [LARGE SCALE GENOMIC DNA]</scope>
    <source>
        <strain evidence="1 2">ATCC 700135</strain>
    </source>
</reference>
<organism evidence="1 2">
    <name type="scientific">Porphyromonas cangingivalis</name>
    <dbReference type="NCBI Taxonomy" id="36874"/>
    <lineage>
        <taxon>Bacteria</taxon>
        <taxon>Pseudomonadati</taxon>
        <taxon>Bacteroidota</taxon>
        <taxon>Bacteroidia</taxon>
        <taxon>Bacteroidales</taxon>
        <taxon>Porphyromonadaceae</taxon>
        <taxon>Porphyromonas</taxon>
    </lineage>
</organism>
<gene>
    <name evidence="1" type="ORF">SAMN02745205_01427</name>
</gene>
<evidence type="ECO:0000313" key="2">
    <source>
        <dbReference type="Proteomes" id="UP000189956"/>
    </source>
</evidence>
<sequence length="203" mass="23073">MHLKLILLTLLSLGSYCAKGQALIKVKLHDSVVDNSIQEILDFENLFVKQLDFEGSALENKSYVITLDEFSRGQKVRSTTLFDGLEDNIFKVKGGKTSLKFFLKVAERRLKVSIRGSFFASKKMYFQLKMGADSYTVKDLFANKEELFIPSDKASPIFAIITPSLRPDGSGTYCDVVQSGIKPEKWYEQFKVPHYFVISIQFN</sequence>
<dbReference type="EMBL" id="FUWL01000011">
    <property type="protein sequence ID" value="SJZ63248.1"/>
    <property type="molecule type" value="Genomic_DNA"/>
</dbReference>
<accession>A0A1T4M8Y3</accession>
<name>A0A1T4M8Y3_PORCN</name>
<dbReference type="RefSeq" id="WP_025838494.1">
    <property type="nucleotide sequence ID" value="NZ_FUWL01000011.1"/>
</dbReference>
<dbReference type="Proteomes" id="UP000189956">
    <property type="component" value="Unassembled WGS sequence"/>
</dbReference>
<evidence type="ECO:0000313" key="1">
    <source>
        <dbReference type="EMBL" id="SJZ63248.1"/>
    </source>
</evidence>
<protein>
    <submittedName>
        <fullName evidence="1">Uncharacterized protein</fullName>
    </submittedName>
</protein>